<keyword evidence="1" id="KW-0472">Membrane</keyword>
<keyword evidence="1" id="KW-0812">Transmembrane</keyword>
<name>A0A6C0UGQ9_9EURY</name>
<evidence type="ECO:0000313" key="2">
    <source>
        <dbReference type="EMBL" id="QIB72969.1"/>
    </source>
</evidence>
<dbReference type="Proteomes" id="UP000465846">
    <property type="component" value="Chromosome"/>
</dbReference>
<evidence type="ECO:0000313" key="3">
    <source>
        <dbReference type="Proteomes" id="UP000465846"/>
    </source>
</evidence>
<feature type="transmembrane region" description="Helical" evidence="1">
    <location>
        <begin position="6"/>
        <end position="24"/>
    </location>
</feature>
<dbReference type="AlphaFoldDB" id="A0A6C0UGQ9"/>
<gene>
    <name evidence="2" type="ORF">G3I44_00915</name>
</gene>
<protein>
    <submittedName>
        <fullName evidence="2">Uncharacterized protein</fullName>
    </submittedName>
</protein>
<feature type="transmembrane region" description="Helical" evidence="1">
    <location>
        <begin position="96"/>
        <end position="120"/>
    </location>
</feature>
<organism evidence="2 3">
    <name type="scientific">Halogeometricum borinquense</name>
    <dbReference type="NCBI Taxonomy" id="60847"/>
    <lineage>
        <taxon>Archaea</taxon>
        <taxon>Methanobacteriati</taxon>
        <taxon>Methanobacteriota</taxon>
        <taxon>Stenosarchaea group</taxon>
        <taxon>Halobacteria</taxon>
        <taxon>Halobacteriales</taxon>
        <taxon>Haloferacaceae</taxon>
        <taxon>Halogeometricum</taxon>
    </lineage>
</organism>
<feature type="transmembrane region" description="Helical" evidence="1">
    <location>
        <begin position="45"/>
        <end position="76"/>
    </location>
</feature>
<sequence length="129" mass="14151">MSSPSRWWYGVVPFPIVVLTALLSRFAVHRFIKLSASGSGESDSVAAIASFFLSSFADLVGLFVALFVLVCLVLDVRALRRDSTWSPSWAWGLTGVVHLVGTMFTTLLVVSVPALSVYLYRRRGQVGLR</sequence>
<evidence type="ECO:0000256" key="1">
    <source>
        <dbReference type="SAM" id="Phobius"/>
    </source>
</evidence>
<reference evidence="2 3" key="1">
    <citation type="submission" date="2020-02" db="EMBL/GenBank/DDBJ databases">
        <title>Whole genome sequence of Halogeometricum borinquense strain wsp4.</title>
        <authorList>
            <person name="Verma D.K."/>
            <person name="Gopal K."/>
            <person name="Prasad E.S."/>
        </authorList>
    </citation>
    <scope>NUCLEOTIDE SEQUENCE [LARGE SCALE GENOMIC DNA]</scope>
    <source>
        <strain evidence="3">wsp4</strain>
    </source>
</reference>
<dbReference type="EMBL" id="CP048739">
    <property type="protein sequence ID" value="QIB72969.1"/>
    <property type="molecule type" value="Genomic_DNA"/>
</dbReference>
<keyword evidence="1" id="KW-1133">Transmembrane helix</keyword>
<dbReference type="GeneID" id="44077918"/>
<proteinExistence type="predicted"/>
<accession>A0A6C0UGQ9</accession>
<dbReference type="RefSeq" id="WP_163485137.1">
    <property type="nucleotide sequence ID" value="NZ_CP048739.1"/>
</dbReference>